<dbReference type="PROSITE" id="PS00175">
    <property type="entry name" value="PG_MUTASE"/>
    <property type="match status" value="1"/>
</dbReference>
<proteinExistence type="predicted"/>
<accession>A0A1H6RPH5</accession>
<evidence type="ECO:0000256" key="3">
    <source>
        <dbReference type="PIRSR" id="PIRSR613078-2"/>
    </source>
</evidence>
<dbReference type="Proteomes" id="UP000199223">
    <property type="component" value="Unassembled WGS sequence"/>
</dbReference>
<dbReference type="EMBL" id="FNZA01000001">
    <property type="protein sequence ID" value="SEI57653.1"/>
    <property type="molecule type" value="Genomic_DNA"/>
</dbReference>
<keyword evidence="5" id="KW-1185">Reference proteome</keyword>
<gene>
    <name evidence="4" type="ORF">SAMN04488058_10125</name>
</gene>
<dbReference type="InterPro" id="IPR001345">
    <property type="entry name" value="PG/BPGM_mutase_AS"/>
</dbReference>
<organism evidence="4 5">
    <name type="scientific">Deinococcus reticulitermitis</name>
    <dbReference type="NCBI Taxonomy" id="856736"/>
    <lineage>
        <taxon>Bacteria</taxon>
        <taxon>Thermotogati</taxon>
        <taxon>Deinococcota</taxon>
        <taxon>Deinococci</taxon>
        <taxon>Deinococcales</taxon>
        <taxon>Deinococcaceae</taxon>
        <taxon>Deinococcus</taxon>
    </lineage>
</organism>
<dbReference type="GO" id="GO:0005737">
    <property type="term" value="C:cytoplasm"/>
    <property type="evidence" value="ECO:0007669"/>
    <property type="project" value="TreeGrafter"/>
</dbReference>
<dbReference type="SUPFAM" id="SSF53254">
    <property type="entry name" value="Phosphoglycerate mutase-like"/>
    <property type="match status" value="1"/>
</dbReference>
<dbReference type="STRING" id="856736.SAMN04488058_10125"/>
<dbReference type="SMART" id="SM00855">
    <property type="entry name" value="PGAM"/>
    <property type="match status" value="1"/>
</dbReference>
<dbReference type="PANTHER" id="PTHR48100">
    <property type="entry name" value="BROAD-SPECIFICITY PHOSPHATASE YOR283W-RELATED"/>
    <property type="match status" value="1"/>
</dbReference>
<reference evidence="5" key="1">
    <citation type="submission" date="2016-10" db="EMBL/GenBank/DDBJ databases">
        <authorList>
            <person name="Varghese N."/>
            <person name="Submissions S."/>
        </authorList>
    </citation>
    <scope>NUCLEOTIDE SEQUENCE [LARGE SCALE GENOMIC DNA]</scope>
    <source>
        <strain evidence="5">CGMCC 1.10218</strain>
    </source>
</reference>
<sequence length="219" mass="24423">MGRVTSLPPSPTRLILVRHGQTAHNRERRVQGHIDAPLDETGHAQAARLARHLRAEGVRAPRLLASDLARARATAEALHAELGGTLNLHPELREIFMGRWEGELYDELAVRDAELHARFWSGDPDCLAPDGENARVVGERVHALLEREWPQPGETVIVVSHGIAISALLARLLGLDYQQEFQTRRFLHLNTAYSVLDVDPDTREIQASRLALSPHLELV</sequence>
<name>A0A1H6RPH5_9DEIO</name>
<keyword evidence="2" id="KW-0413">Isomerase</keyword>
<evidence type="ECO:0000256" key="1">
    <source>
        <dbReference type="ARBA" id="ARBA00023152"/>
    </source>
</evidence>
<dbReference type="PANTHER" id="PTHR48100:SF1">
    <property type="entry name" value="HISTIDINE PHOSPHATASE FAMILY PROTEIN-RELATED"/>
    <property type="match status" value="1"/>
</dbReference>
<dbReference type="OrthoDB" id="64342at2"/>
<dbReference type="AlphaFoldDB" id="A0A1H6RPH5"/>
<evidence type="ECO:0000256" key="2">
    <source>
        <dbReference type="ARBA" id="ARBA00023235"/>
    </source>
</evidence>
<dbReference type="Pfam" id="PF00300">
    <property type="entry name" value="His_Phos_1"/>
    <property type="match status" value="1"/>
</dbReference>
<dbReference type="CDD" id="cd07067">
    <property type="entry name" value="HP_PGM_like"/>
    <property type="match status" value="1"/>
</dbReference>
<dbReference type="Gene3D" id="3.40.50.1240">
    <property type="entry name" value="Phosphoglycerate mutase-like"/>
    <property type="match status" value="1"/>
</dbReference>
<feature type="binding site" evidence="3">
    <location>
        <begin position="18"/>
        <end position="25"/>
    </location>
    <ligand>
        <name>substrate</name>
    </ligand>
</feature>
<evidence type="ECO:0000313" key="4">
    <source>
        <dbReference type="EMBL" id="SEI57653.1"/>
    </source>
</evidence>
<dbReference type="InterPro" id="IPR013078">
    <property type="entry name" value="His_Pase_superF_clade-1"/>
</dbReference>
<protein>
    <submittedName>
        <fullName evidence="4">Probable phosphoglycerate mutase</fullName>
    </submittedName>
</protein>
<feature type="binding site" evidence="3">
    <location>
        <position position="70"/>
    </location>
    <ligand>
        <name>substrate</name>
    </ligand>
</feature>
<dbReference type="GO" id="GO:0016791">
    <property type="term" value="F:phosphatase activity"/>
    <property type="evidence" value="ECO:0007669"/>
    <property type="project" value="TreeGrafter"/>
</dbReference>
<dbReference type="RefSeq" id="WP_092262407.1">
    <property type="nucleotide sequence ID" value="NZ_FNZA01000001.1"/>
</dbReference>
<dbReference type="InterPro" id="IPR029033">
    <property type="entry name" value="His_PPase_superfam"/>
</dbReference>
<keyword evidence="1" id="KW-0324">Glycolysis</keyword>
<evidence type="ECO:0000313" key="5">
    <source>
        <dbReference type="Proteomes" id="UP000199223"/>
    </source>
</evidence>
<dbReference type="InterPro" id="IPR050275">
    <property type="entry name" value="PGM_Phosphatase"/>
</dbReference>